<dbReference type="EMBL" id="CAMXCT010006500">
    <property type="protein sequence ID" value="CAI4014797.1"/>
    <property type="molecule type" value="Genomic_DNA"/>
</dbReference>
<protein>
    <submittedName>
        <fullName evidence="1">Uncharacterized protein</fullName>
    </submittedName>
</protein>
<dbReference type="EMBL" id="CAMXCT020006500">
    <property type="protein sequence ID" value="CAL1168172.1"/>
    <property type="molecule type" value="Genomic_DNA"/>
</dbReference>
<organism evidence="1">
    <name type="scientific">Cladocopium goreaui</name>
    <dbReference type="NCBI Taxonomy" id="2562237"/>
    <lineage>
        <taxon>Eukaryota</taxon>
        <taxon>Sar</taxon>
        <taxon>Alveolata</taxon>
        <taxon>Dinophyceae</taxon>
        <taxon>Suessiales</taxon>
        <taxon>Symbiodiniaceae</taxon>
        <taxon>Cladocopium</taxon>
    </lineage>
</organism>
<sequence>MGETTRNLAAFLRLGFGSSTVPFRVLQAEDMFYEEMLQQPYNPFVHMVDPAVPVAQPQD</sequence>
<dbReference type="Proteomes" id="UP001152797">
    <property type="component" value="Unassembled WGS sequence"/>
</dbReference>
<evidence type="ECO:0000313" key="3">
    <source>
        <dbReference type="Proteomes" id="UP001152797"/>
    </source>
</evidence>
<gene>
    <name evidence="1" type="ORF">C1SCF055_LOCUS39669</name>
</gene>
<proteinExistence type="predicted"/>
<dbReference type="EMBL" id="CAMXCT030006500">
    <property type="protein sequence ID" value="CAL4802109.1"/>
    <property type="molecule type" value="Genomic_DNA"/>
</dbReference>
<reference evidence="2" key="2">
    <citation type="submission" date="2024-04" db="EMBL/GenBank/DDBJ databases">
        <authorList>
            <person name="Chen Y."/>
            <person name="Shah S."/>
            <person name="Dougan E. K."/>
            <person name="Thang M."/>
            <person name="Chan C."/>
        </authorList>
    </citation>
    <scope>NUCLEOTIDE SEQUENCE [LARGE SCALE GENOMIC DNA]</scope>
</reference>
<keyword evidence="3" id="KW-1185">Reference proteome</keyword>
<dbReference type="AlphaFoldDB" id="A0A9P1DQJ7"/>
<evidence type="ECO:0000313" key="2">
    <source>
        <dbReference type="EMBL" id="CAL1168172.1"/>
    </source>
</evidence>
<comment type="caution">
    <text evidence="1">The sequence shown here is derived from an EMBL/GenBank/DDBJ whole genome shotgun (WGS) entry which is preliminary data.</text>
</comment>
<reference evidence="1" key="1">
    <citation type="submission" date="2022-10" db="EMBL/GenBank/DDBJ databases">
        <authorList>
            <person name="Chen Y."/>
            <person name="Dougan E. K."/>
            <person name="Chan C."/>
            <person name="Rhodes N."/>
            <person name="Thang M."/>
        </authorList>
    </citation>
    <scope>NUCLEOTIDE SEQUENCE</scope>
</reference>
<name>A0A9P1DQJ7_9DINO</name>
<evidence type="ECO:0000313" key="1">
    <source>
        <dbReference type="EMBL" id="CAI4014797.1"/>
    </source>
</evidence>
<accession>A0A9P1DQJ7</accession>